<protein>
    <submittedName>
        <fullName evidence="8">Butanediol dehydrogenase</fullName>
    </submittedName>
</protein>
<evidence type="ECO:0000256" key="1">
    <source>
        <dbReference type="ARBA" id="ARBA00001947"/>
    </source>
</evidence>
<comment type="caution">
    <text evidence="8">The sequence shown here is derived from an EMBL/GenBank/DDBJ whole genome shotgun (WGS) entry which is preliminary data.</text>
</comment>
<dbReference type="InterPro" id="IPR036291">
    <property type="entry name" value="NAD(P)-bd_dom_sf"/>
</dbReference>
<evidence type="ECO:0000256" key="4">
    <source>
        <dbReference type="ARBA" id="ARBA00022833"/>
    </source>
</evidence>
<comment type="similarity">
    <text evidence="2 6">Belongs to the zinc-containing alcohol dehydrogenase family.</text>
</comment>
<dbReference type="SUPFAM" id="SSF51735">
    <property type="entry name" value="NAD(P)-binding Rossmann-fold domains"/>
    <property type="match status" value="1"/>
</dbReference>
<dbReference type="Proteomes" id="UP000187172">
    <property type="component" value="Unassembled WGS sequence"/>
</dbReference>
<dbReference type="PROSITE" id="PS00059">
    <property type="entry name" value="ADH_ZINC"/>
    <property type="match status" value="1"/>
</dbReference>
<organism evidence="8 9">
    <name type="scientific">Paenibacillus rhizosphaerae</name>
    <dbReference type="NCBI Taxonomy" id="297318"/>
    <lineage>
        <taxon>Bacteria</taxon>
        <taxon>Bacillati</taxon>
        <taxon>Bacillota</taxon>
        <taxon>Bacilli</taxon>
        <taxon>Bacillales</taxon>
        <taxon>Paenibacillaceae</taxon>
        <taxon>Paenibacillus</taxon>
    </lineage>
</organism>
<dbReference type="InterPro" id="IPR002328">
    <property type="entry name" value="ADH_Zn_CS"/>
</dbReference>
<dbReference type="CDD" id="cd08233">
    <property type="entry name" value="butanediol_DH_like"/>
    <property type="match status" value="1"/>
</dbReference>
<evidence type="ECO:0000256" key="5">
    <source>
        <dbReference type="ARBA" id="ARBA00023002"/>
    </source>
</evidence>
<evidence type="ECO:0000313" key="9">
    <source>
        <dbReference type="Proteomes" id="UP000187172"/>
    </source>
</evidence>
<dbReference type="SUPFAM" id="SSF50129">
    <property type="entry name" value="GroES-like"/>
    <property type="match status" value="1"/>
</dbReference>
<keyword evidence="3 6" id="KW-0479">Metal-binding</keyword>
<dbReference type="Pfam" id="PF08240">
    <property type="entry name" value="ADH_N"/>
    <property type="match status" value="1"/>
</dbReference>
<evidence type="ECO:0000256" key="3">
    <source>
        <dbReference type="ARBA" id="ARBA00022723"/>
    </source>
</evidence>
<keyword evidence="9" id="KW-1185">Reference proteome</keyword>
<dbReference type="PANTHER" id="PTHR43161">
    <property type="entry name" value="SORBITOL DEHYDROGENASE"/>
    <property type="match status" value="1"/>
</dbReference>
<dbReference type="InterPro" id="IPR011032">
    <property type="entry name" value="GroES-like_sf"/>
</dbReference>
<keyword evidence="5" id="KW-0560">Oxidoreductase</keyword>
<dbReference type="GO" id="GO:0000721">
    <property type="term" value="F:(R,R)-butanediol dehydrogenase activity"/>
    <property type="evidence" value="ECO:0007669"/>
    <property type="project" value="TreeGrafter"/>
</dbReference>
<proteinExistence type="inferred from homology"/>
<dbReference type="InterPro" id="IPR020843">
    <property type="entry name" value="ER"/>
</dbReference>
<dbReference type="SMART" id="SM00829">
    <property type="entry name" value="PKS_ER"/>
    <property type="match status" value="1"/>
</dbReference>
<evidence type="ECO:0000256" key="6">
    <source>
        <dbReference type="RuleBase" id="RU361277"/>
    </source>
</evidence>
<dbReference type="RefSeq" id="WP_076167470.1">
    <property type="nucleotide sequence ID" value="NZ_MRTP01000001.1"/>
</dbReference>
<keyword evidence="4 6" id="KW-0862">Zinc</keyword>
<comment type="cofactor">
    <cofactor evidence="1 6">
        <name>Zn(2+)</name>
        <dbReference type="ChEBI" id="CHEBI:29105"/>
    </cofactor>
</comment>
<dbReference type="InterPro" id="IPR013149">
    <property type="entry name" value="ADH-like_C"/>
</dbReference>
<evidence type="ECO:0000256" key="2">
    <source>
        <dbReference type="ARBA" id="ARBA00008072"/>
    </source>
</evidence>
<feature type="domain" description="Enoyl reductase (ER)" evidence="7">
    <location>
        <begin position="8"/>
        <end position="346"/>
    </location>
</feature>
<dbReference type="STRING" id="297318.BK138_06490"/>
<dbReference type="InterPro" id="IPR013154">
    <property type="entry name" value="ADH-like_N"/>
</dbReference>
<reference evidence="8 9" key="1">
    <citation type="submission" date="2016-11" db="EMBL/GenBank/DDBJ databases">
        <title>Paenibacillus species isolates.</title>
        <authorList>
            <person name="Beno S.M."/>
        </authorList>
    </citation>
    <scope>NUCLEOTIDE SEQUENCE [LARGE SCALE GENOMIC DNA]</scope>
    <source>
        <strain evidence="8 9">FSL R5-0378</strain>
    </source>
</reference>
<dbReference type="PANTHER" id="PTHR43161:SF26">
    <property type="entry name" value="GALACTITOL 1-PHOSPHATE 5-DEHYDROGENASE"/>
    <property type="match status" value="1"/>
</dbReference>
<dbReference type="AlphaFoldDB" id="A0A1R1F2F5"/>
<dbReference type="Gene3D" id="3.90.180.10">
    <property type="entry name" value="Medium-chain alcohol dehydrogenases, catalytic domain"/>
    <property type="match status" value="1"/>
</dbReference>
<evidence type="ECO:0000313" key="8">
    <source>
        <dbReference type="EMBL" id="OMF58192.1"/>
    </source>
</evidence>
<dbReference type="Gene3D" id="3.40.50.720">
    <property type="entry name" value="NAD(P)-binding Rossmann-like Domain"/>
    <property type="match status" value="1"/>
</dbReference>
<dbReference type="Pfam" id="PF00107">
    <property type="entry name" value="ADH_zinc_N"/>
    <property type="match status" value="1"/>
</dbReference>
<sequence length="352" mass="37779">MQALRWHGVKDLRVETIEEPSALQGKVKIKVEWCGICGSDLHEYAAGPIFIPEGAPHPLTGEKAPVVMGHEFSGQVVEVGEGVTRFKAGDRVVVEPVFACGHCTACKQGKYNLCEKMGFLGLAGGGGGFSEYVAADEHMVHHIPDSVSYEQGALVEPSAVALYAVRSSRFKVGDRAVVFGAGPIGLLVIEALKASGAAEIYAVELSPERRSKAQELGAIVLNPADVDVVQEIHRLTEGGADVAYEVTGVPAVLNQAIQSTKISGQIMIVSIFEREAPIHPNQIVMQERNIAGIIGYRDVFPAVISLMQQGYFAAEKLVTKRIALSEIVEQGFEALLKEKSQVKILVSPQPSK</sequence>
<dbReference type="GO" id="GO:0008270">
    <property type="term" value="F:zinc ion binding"/>
    <property type="evidence" value="ECO:0007669"/>
    <property type="project" value="InterPro"/>
</dbReference>
<dbReference type="EMBL" id="MRTP01000001">
    <property type="protein sequence ID" value="OMF58192.1"/>
    <property type="molecule type" value="Genomic_DNA"/>
</dbReference>
<name>A0A1R1F2F5_9BACL</name>
<gene>
    <name evidence="8" type="ORF">BK138_06490</name>
</gene>
<accession>A0A1R1F2F5</accession>
<evidence type="ECO:0000259" key="7">
    <source>
        <dbReference type="SMART" id="SM00829"/>
    </source>
</evidence>